<keyword evidence="1" id="KW-1133">Transmembrane helix</keyword>
<evidence type="ECO:0000256" key="1">
    <source>
        <dbReference type="SAM" id="Phobius"/>
    </source>
</evidence>
<evidence type="ECO:0000313" key="3">
    <source>
        <dbReference type="Proteomes" id="UP000599074"/>
    </source>
</evidence>
<keyword evidence="3" id="KW-1185">Reference proteome</keyword>
<feature type="transmembrane region" description="Helical" evidence="1">
    <location>
        <begin position="20"/>
        <end position="45"/>
    </location>
</feature>
<evidence type="ECO:0000313" key="2">
    <source>
        <dbReference type="EMBL" id="GII21728.1"/>
    </source>
</evidence>
<keyword evidence="1" id="KW-0812">Transmembrane</keyword>
<gene>
    <name evidence="2" type="ORF">Pme01_13250</name>
</gene>
<protein>
    <submittedName>
        <fullName evidence="2">Uncharacterized protein</fullName>
    </submittedName>
</protein>
<dbReference type="EMBL" id="BOON01000011">
    <property type="protein sequence ID" value="GII21728.1"/>
    <property type="molecule type" value="Genomic_DNA"/>
</dbReference>
<comment type="caution">
    <text evidence="2">The sequence shown here is derived from an EMBL/GenBank/DDBJ whole genome shotgun (WGS) entry which is preliminary data.</text>
</comment>
<sequence>MDEPISTSTAAPPTFVPRLLATAMLVAPVGYLGALCLYGVARLSWSHAGLLGTPVDPKDLVPAPLMLGYVVVSLAVLHGQLPAAMLLVVGVPQLGLPAARADRATRWLLLMAVLATGAYLAASFTPFGADLRRWIAD</sequence>
<feature type="transmembrane region" description="Helical" evidence="1">
    <location>
        <begin position="107"/>
        <end position="129"/>
    </location>
</feature>
<accession>A0A8J3T8I5</accession>
<proteinExistence type="predicted"/>
<feature type="transmembrane region" description="Helical" evidence="1">
    <location>
        <begin position="66"/>
        <end position="87"/>
    </location>
</feature>
<dbReference type="AlphaFoldDB" id="A0A8J3T8I5"/>
<dbReference type="Proteomes" id="UP000599074">
    <property type="component" value="Unassembled WGS sequence"/>
</dbReference>
<keyword evidence="1" id="KW-0472">Membrane</keyword>
<dbReference type="RefSeq" id="WP_168114802.1">
    <property type="nucleotide sequence ID" value="NZ_BOON01000011.1"/>
</dbReference>
<reference evidence="2" key="1">
    <citation type="submission" date="2021-01" db="EMBL/GenBank/DDBJ databases">
        <title>Whole genome shotgun sequence of Planosporangium mesophilum NBRC 109066.</title>
        <authorList>
            <person name="Komaki H."/>
            <person name="Tamura T."/>
        </authorList>
    </citation>
    <scope>NUCLEOTIDE SEQUENCE</scope>
    <source>
        <strain evidence="2">NBRC 109066</strain>
    </source>
</reference>
<organism evidence="2 3">
    <name type="scientific">Planosporangium mesophilum</name>
    <dbReference type="NCBI Taxonomy" id="689768"/>
    <lineage>
        <taxon>Bacteria</taxon>
        <taxon>Bacillati</taxon>
        <taxon>Actinomycetota</taxon>
        <taxon>Actinomycetes</taxon>
        <taxon>Micromonosporales</taxon>
        <taxon>Micromonosporaceae</taxon>
        <taxon>Planosporangium</taxon>
    </lineage>
</organism>
<name>A0A8J3T8I5_9ACTN</name>